<evidence type="ECO:0000256" key="1">
    <source>
        <dbReference type="SAM" id="MobiDB-lite"/>
    </source>
</evidence>
<sequence>MDDLQATRRPLLQDQLHYHREPGQFVRRARPPDLHSEAHALRRRQNAILIALPPVREPTLQYQRIRAGDVVRRRDSHAHVLKELPAGRVCLLRVLGREQLVARRLEAEQRPEPLSPRRRGEDERPVGQTGSRGRGRERHRAAALLEAVPLVVWSGLRLAILRVLAFDVDGEAG</sequence>
<feature type="region of interest" description="Disordered" evidence="1">
    <location>
        <begin position="106"/>
        <end position="138"/>
    </location>
</feature>
<name>A0A2G8RTW7_9APHY</name>
<keyword evidence="3" id="KW-1185">Reference proteome</keyword>
<organism evidence="2 3">
    <name type="scientific">Ganoderma sinense ZZ0214-1</name>
    <dbReference type="NCBI Taxonomy" id="1077348"/>
    <lineage>
        <taxon>Eukaryota</taxon>
        <taxon>Fungi</taxon>
        <taxon>Dikarya</taxon>
        <taxon>Basidiomycota</taxon>
        <taxon>Agaricomycotina</taxon>
        <taxon>Agaricomycetes</taxon>
        <taxon>Polyporales</taxon>
        <taxon>Polyporaceae</taxon>
        <taxon>Ganoderma</taxon>
    </lineage>
</organism>
<proteinExistence type="predicted"/>
<protein>
    <submittedName>
        <fullName evidence="2">Uncharacterized protein</fullName>
    </submittedName>
</protein>
<comment type="caution">
    <text evidence="2">The sequence shown here is derived from an EMBL/GenBank/DDBJ whole genome shotgun (WGS) entry which is preliminary data.</text>
</comment>
<dbReference type="AlphaFoldDB" id="A0A2G8RTW7"/>
<dbReference type="EMBL" id="AYKW01000056">
    <property type="protein sequence ID" value="PIL24950.1"/>
    <property type="molecule type" value="Genomic_DNA"/>
</dbReference>
<dbReference type="Proteomes" id="UP000230002">
    <property type="component" value="Unassembled WGS sequence"/>
</dbReference>
<accession>A0A2G8RTW7</accession>
<reference evidence="2 3" key="1">
    <citation type="journal article" date="2015" name="Sci. Rep.">
        <title>Chromosome-level genome map provides insights into diverse defense mechanisms in the medicinal fungus Ganoderma sinense.</title>
        <authorList>
            <person name="Zhu Y."/>
            <person name="Xu J."/>
            <person name="Sun C."/>
            <person name="Zhou S."/>
            <person name="Xu H."/>
            <person name="Nelson D.R."/>
            <person name="Qian J."/>
            <person name="Song J."/>
            <person name="Luo H."/>
            <person name="Xiang L."/>
            <person name="Li Y."/>
            <person name="Xu Z."/>
            <person name="Ji A."/>
            <person name="Wang L."/>
            <person name="Lu S."/>
            <person name="Hayward A."/>
            <person name="Sun W."/>
            <person name="Li X."/>
            <person name="Schwartz D.C."/>
            <person name="Wang Y."/>
            <person name="Chen S."/>
        </authorList>
    </citation>
    <scope>NUCLEOTIDE SEQUENCE [LARGE SCALE GENOMIC DNA]</scope>
    <source>
        <strain evidence="2 3">ZZ0214-1</strain>
    </source>
</reference>
<evidence type="ECO:0000313" key="2">
    <source>
        <dbReference type="EMBL" id="PIL24950.1"/>
    </source>
</evidence>
<evidence type="ECO:0000313" key="3">
    <source>
        <dbReference type="Proteomes" id="UP000230002"/>
    </source>
</evidence>
<gene>
    <name evidence="2" type="ORF">GSI_12837</name>
</gene>